<protein>
    <submittedName>
        <fullName evidence="2">Uncharacterized protein</fullName>
    </submittedName>
</protein>
<keyword evidence="1" id="KW-0732">Signal</keyword>
<dbReference type="Proteomes" id="UP001144347">
    <property type="component" value="Unassembled WGS sequence"/>
</dbReference>
<organism evidence="2 3">
    <name type="scientific">Pedobacter punctiformis</name>
    <dbReference type="NCBI Taxonomy" id="3004097"/>
    <lineage>
        <taxon>Bacteria</taxon>
        <taxon>Pseudomonadati</taxon>
        <taxon>Bacteroidota</taxon>
        <taxon>Sphingobacteriia</taxon>
        <taxon>Sphingobacteriales</taxon>
        <taxon>Sphingobacteriaceae</taxon>
        <taxon>Pedobacter</taxon>
    </lineage>
</organism>
<reference evidence="2" key="1">
    <citation type="submission" date="2022-12" db="EMBL/GenBank/DDBJ databases">
        <title>Genome sequence of HCMS5-2.</title>
        <authorList>
            <person name="Woo H."/>
        </authorList>
    </citation>
    <scope>NUCLEOTIDE SEQUENCE</scope>
    <source>
        <strain evidence="2">HCMS5-2</strain>
    </source>
</reference>
<feature type="signal peptide" evidence="1">
    <location>
        <begin position="1"/>
        <end position="19"/>
    </location>
</feature>
<proteinExistence type="predicted"/>
<keyword evidence="3" id="KW-1185">Reference proteome</keyword>
<dbReference type="RefSeq" id="WP_269428973.1">
    <property type="nucleotide sequence ID" value="NZ_JAPWGM010000012.1"/>
</dbReference>
<evidence type="ECO:0000313" key="3">
    <source>
        <dbReference type="Proteomes" id="UP001144347"/>
    </source>
</evidence>
<evidence type="ECO:0000313" key="2">
    <source>
        <dbReference type="EMBL" id="MCZ4245935.1"/>
    </source>
</evidence>
<accession>A0ABT4LDF8</accession>
<feature type="chain" id="PRO_5047294629" evidence="1">
    <location>
        <begin position="20"/>
        <end position="270"/>
    </location>
</feature>
<dbReference type="EMBL" id="JAPWGM010000012">
    <property type="protein sequence ID" value="MCZ4245935.1"/>
    <property type="molecule type" value="Genomic_DNA"/>
</dbReference>
<gene>
    <name evidence="2" type="ORF">O0955_18145</name>
</gene>
<name>A0ABT4LDF8_9SPHI</name>
<comment type="caution">
    <text evidence="2">The sequence shown here is derived from an EMBL/GenBank/DDBJ whole genome shotgun (WGS) entry which is preliminary data.</text>
</comment>
<evidence type="ECO:0000256" key="1">
    <source>
        <dbReference type="SAM" id="SignalP"/>
    </source>
</evidence>
<sequence>MKRYLFLISFLTFSVSVLAQVKTGIGTRDPQQTLHVALPAGTASSSTLVGSTGVKLVTPTIRVEGLNSANNTANPGGINALKRVYTNQEGDLVLVNDDLEYQNIAQEFGEVIPTAEIVGLVGSGNFQSIELKSKTFTLTQPSVVYFSATFAALIRETSIILPTGPVTTTDKQAKLFGGYFQFSSASNGVSTTATFGNNRKTYSNASGTPLGVAGDFFLNPRAKLVLQPGTYTVKLYGELYLSTLGLLGRAQFGGTANENFIISAVPVKFQ</sequence>